<dbReference type="InterPro" id="IPR000835">
    <property type="entry name" value="HTH_MarR-typ"/>
</dbReference>
<evidence type="ECO:0000313" key="2">
    <source>
        <dbReference type="EMBL" id="GGM93561.1"/>
    </source>
</evidence>
<evidence type="ECO:0000259" key="1">
    <source>
        <dbReference type="PROSITE" id="PS50995"/>
    </source>
</evidence>
<keyword evidence="3" id="KW-1185">Reference proteome</keyword>
<name>A0ABQ2HYK1_9PSEU</name>
<dbReference type="PROSITE" id="PS50995">
    <property type="entry name" value="HTH_MARR_2"/>
    <property type="match status" value="1"/>
</dbReference>
<sequence>MRPAAPKTTILIEHLRRSPSLHYMYHTYMTGERSLDDLDRALVRLRRLWSAPRSSIDDGGVAVDMSSILVIEACARGTEAGEDTTIRDIAAFTDTEHSTASRLVDRAAKAGLVRREPSPADARRTRVVLTESGRHTRQRATGFRLTWLTETLHQWPQDDVAHLAALLTRFADEVDRHGPPGRKPSPPPAN</sequence>
<evidence type="ECO:0000313" key="3">
    <source>
        <dbReference type="Proteomes" id="UP000597656"/>
    </source>
</evidence>
<comment type="caution">
    <text evidence="2">The sequence shown here is derived from an EMBL/GenBank/DDBJ whole genome shotgun (WGS) entry which is preliminary data.</text>
</comment>
<protein>
    <recommendedName>
        <fullName evidence="1">HTH marR-type domain-containing protein</fullName>
    </recommendedName>
</protein>
<proteinExistence type="predicted"/>
<dbReference type="SUPFAM" id="SSF46785">
    <property type="entry name" value="Winged helix' DNA-binding domain"/>
    <property type="match status" value="1"/>
</dbReference>
<dbReference type="InterPro" id="IPR036388">
    <property type="entry name" value="WH-like_DNA-bd_sf"/>
</dbReference>
<organism evidence="2 3">
    <name type="scientific">Lentzea pudingi</name>
    <dbReference type="NCBI Taxonomy" id="1789439"/>
    <lineage>
        <taxon>Bacteria</taxon>
        <taxon>Bacillati</taxon>
        <taxon>Actinomycetota</taxon>
        <taxon>Actinomycetes</taxon>
        <taxon>Pseudonocardiales</taxon>
        <taxon>Pseudonocardiaceae</taxon>
        <taxon>Lentzea</taxon>
    </lineage>
</organism>
<dbReference type="PANTHER" id="PTHR33164">
    <property type="entry name" value="TRANSCRIPTIONAL REGULATOR, MARR FAMILY"/>
    <property type="match status" value="1"/>
</dbReference>
<dbReference type="Proteomes" id="UP000597656">
    <property type="component" value="Unassembled WGS sequence"/>
</dbReference>
<dbReference type="InterPro" id="IPR039422">
    <property type="entry name" value="MarR/SlyA-like"/>
</dbReference>
<dbReference type="Gene3D" id="1.10.10.10">
    <property type="entry name" value="Winged helix-like DNA-binding domain superfamily/Winged helix DNA-binding domain"/>
    <property type="match status" value="1"/>
</dbReference>
<reference evidence="3" key="1">
    <citation type="journal article" date="2019" name="Int. J. Syst. Evol. Microbiol.">
        <title>The Global Catalogue of Microorganisms (GCM) 10K type strain sequencing project: providing services to taxonomists for standard genome sequencing and annotation.</title>
        <authorList>
            <consortium name="The Broad Institute Genomics Platform"/>
            <consortium name="The Broad Institute Genome Sequencing Center for Infectious Disease"/>
            <person name="Wu L."/>
            <person name="Ma J."/>
        </authorList>
    </citation>
    <scope>NUCLEOTIDE SEQUENCE [LARGE SCALE GENOMIC DNA]</scope>
    <source>
        <strain evidence="3">CGMCC 4.7319</strain>
    </source>
</reference>
<gene>
    <name evidence="2" type="ORF">GCM10011609_33830</name>
</gene>
<dbReference type="EMBL" id="BMNC01000004">
    <property type="protein sequence ID" value="GGM93561.1"/>
    <property type="molecule type" value="Genomic_DNA"/>
</dbReference>
<dbReference type="PANTHER" id="PTHR33164:SF43">
    <property type="entry name" value="HTH-TYPE TRANSCRIPTIONAL REPRESSOR YETL"/>
    <property type="match status" value="1"/>
</dbReference>
<dbReference type="Pfam" id="PF12802">
    <property type="entry name" value="MarR_2"/>
    <property type="match status" value="1"/>
</dbReference>
<dbReference type="SMART" id="SM00347">
    <property type="entry name" value="HTH_MARR"/>
    <property type="match status" value="1"/>
</dbReference>
<accession>A0ABQ2HYK1</accession>
<feature type="domain" description="HTH marR-type" evidence="1">
    <location>
        <begin position="35"/>
        <end position="172"/>
    </location>
</feature>
<dbReference type="InterPro" id="IPR036390">
    <property type="entry name" value="WH_DNA-bd_sf"/>
</dbReference>
<dbReference type="PRINTS" id="PR00598">
    <property type="entry name" value="HTHMARR"/>
</dbReference>